<dbReference type="EMBL" id="LAIR01000002">
    <property type="protein sequence ID" value="KNX39637.1"/>
    <property type="molecule type" value="Genomic_DNA"/>
</dbReference>
<organism evidence="6 7">
    <name type="scientific">Luteipulveratus halotolerans</name>
    <dbReference type="NCBI Taxonomy" id="1631356"/>
    <lineage>
        <taxon>Bacteria</taxon>
        <taxon>Bacillati</taxon>
        <taxon>Actinomycetota</taxon>
        <taxon>Actinomycetes</taxon>
        <taxon>Micrococcales</taxon>
        <taxon>Dermacoccaceae</taxon>
        <taxon>Luteipulveratus</taxon>
    </lineage>
</organism>
<feature type="binding site" evidence="2">
    <location>
        <position position="120"/>
    </location>
    <ligand>
        <name>Fe cation</name>
        <dbReference type="ChEBI" id="CHEBI:24875"/>
    </ligand>
</feature>
<comment type="similarity">
    <text evidence="1 3">Belongs to the pirin family.</text>
</comment>
<comment type="cofactor">
    <cofactor evidence="2">
        <name>Fe cation</name>
        <dbReference type="ChEBI" id="CHEBI:24875"/>
    </cofactor>
    <text evidence="2">Binds 1 Fe cation per subunit.</text>
</comment>
<dbReference type="AlphaFoldDB" id="A0A0L6CPH8"/>
<dbReference type="RefSeq" id="WP_050672061.1">
    <property type="nucleotide sequence ID" value="NZ_LAIR01000002.1"/>
</dbReference>
<sequence>MSNPEKSPTVEVCDSAGPPAAQLLTAREVPLGGLRAMPVRRTLPQRARSLIGAWCFIDHYGPDDVSQTGGMSVAGHPHTGLQTVSWLFSGEIEHRDSIGSHAIVRPGQMNLMTAGSGIAHSEYSTPTTTTLHGAQLWVALPNEFRDAPAAFEHFSPEPVDVDGASVLVFLGSLLGSTSPVTTFTPLIGAEVTLRPGQTLDIPVDPAYEHGVLVDTGSATVAGVAAQRSELVYQPTSCSTLTVTAAADDATRVLVLGGEPLGEQILMWWNFVGRTQDEVEAYRDAWERERTTGSGGRYGALPSQWSETIPAPDMPKIRLKTRG</sequence>
<feature type="domain" description="Pirin C-terminal" evidence="5">
    <location>
        <begin position="189"/>
        <end position="289"/>
    </location>
</feature>
<dbReference type="CDD" id="cd02247">
    <property type="entry name" value="cupin_pirin_C"/>
    <property type="match status" value="1"/>
</dbReference>
<dbReference type="InterPro" id="IPR014710">
    <property type="entry name" value="RmlC-like_jellyroll"/>
</dbReference>
<dbReference type="GO" id="GO:0046872">
    <property type="term" value="F:metal ion binding"/>
    <property type="evidence" value="ECO:0007669"/>
    <property type="project" value="UniProtKB-KW"/>
</dbReference>
<dbReference type="Gene3D" id="2.60.120.10">
    <property type="entry name" value="Jelly Rolls"/>
    <property type="match status" value="1"/>
</dbReference>
<dbReference type="InterPro" id="IPR011051">
    <property type="entry name" value="RmlC_Cupin_sf"/>
</dbReference>
<proteinExistence type="inferred from homology"/>
<keyword evidence="2" id="KW-0479">Metal-binding</keyword>
<name>A0A0L6CPH8_9MICO</name>
<feature type="binding site" evidence="2">
    <location>
        <position position="76"/>
    </location>
    <ligand>
        <name>Fe cation</name>
        <dbReference type="ChEBI" id="CHEBI:24875"/>
    </ligand>
</feature>
<comment type="caution">
    <text evidence="6">The sequence shown here is derived from an EMBL/GenBank/DDBJ whole genome shotgun (WGS) entry which is preliminary data.</text>
</comment>
<keyword evidence="7" id="KW-1185">Reference proteome</keyword>
<evidence type="ECO:0000256" key="2">
    <source>
        <dbReference type="PIRSR" id="PIRSR006232-1"/>
    </source>
</evidence>
<evidence type="ECO:0000313" key="6">
    <source>
        <dbReference type="EMBL" id="KNX39637.1"/>
    </source>
</evidence>
<evidence type="ECO:0000256" key="1">
    <source>
        <dbReference type="ARBA" id="ARBA00008416"/>
    </source>
</evidence>
<evidence type="ECO:0000259" key="5">
    <source>
        <dbReference type="Pfam" id="PF05726"/>
    </source>
</evidence>
<gene>
    <name evidence="6" type="ORF">VV01_20500</name>
</gene>
<keyword evidence="2" id="KW-0408">Iron</keyword>
<dbReference type="STRING" id="1631356.VV01_20500"/>
<dbReference type="Pfam" id="PF05726">
    <property type="entry name" value="Pirin_C"/>
    <property type="match status" value="1"/>
</dbReference>
<dbReference type="Pfam" id="PF02678">
    <property type="entry name" value="Pirin"/>
    <property type="match status" value="1"/>
</dbReference>
<dbReference type="Proteomes" id="UP000037397">
    <property type="component" value="Unassembled WGS sequence"/>
</dbReference>
<dbReference type="PATRIC" id="fig|1631356.3.peg.4121"/>
<dbReference type="InterPro" id="IPR012093">
    <property type="entry name" value="Pirin"/>
</dbReference>
<feature type="binding site" evidence="2">
    <location>
        <position position="78"/>
    </location>
    <ligand>
        <name>Fe cation</name>
        <dbReference type="ChEBI" id="CHEBI:24875"/>
    </ligand>
</feature>
<evidence type="ECO:0000256" key="3">
    <source>
        <dbReference type="RuleBase" id="RU003457"/>
    </source>
</evidence>
<evidence type="ECO:0000313" key="7">
    <source>
        <dbReference type="Proteomes" id="UP000037397"/>
    </source>
</evidence>
<dbReference type="SUPFAM" id="SSF51182">
    <property type="entry name" value="RmlC-like cupins"/>
    <property type="match status" value="1"/>
</dbReference>
<dbReference type="CDD" id="cd02909">
    <property type="entry name" value="cupin_pirin_N"/>
    <property type="match status" value="1"/>
</dbReference>
<dbReference type="InterPro" id="IPR008778">
    <property type="entry name" value="Pirin_C_dom"/>
</dbReference>
<reference evidence="7" key="1">
    <citation type="submission" date="2015-03" db="EMBL/GenBank/DDBJ databases">
        <title>Luteipulveratus halotolerans sp. nov., a novel actinobacterium (Dermacoccaceae) from Sarawak, Malaysia.</title>
        <authorList>
            <person name="Juboi H."/>
            <person name="Basik A."/>
            <person name="Shamsul S.S."/>
            <person name="Arnold P."/>
            <person name="Schmitt E.K."/>
            <person name="Sanglier J.-J."/>
            <person name="Yeo T."/>
        </authorList>
    </citation>
    <scope>NUCLEOTIDE SEQUENCE [LARGE SCALE GENOMIC DNA]</scope>
    <source>
        <strain evidence="7">C296001</strain>
    </source>
</reference>
<feature type="binding site" evidence="2">
    <location>
        <position position="122"/>
    </location>
    <ligand>
        <name>Fe cation</name>
        <dbReference type="ChEBI" id="CHEBI:24875"/>
    </ligand>
</feature>
<feature type="domain" description="Pirin N-terminal" evidence="4">
    <location>
        <begin position="39"/>
        <end position="138"/>
    </location>
</feature>
<protein>
    <submittedName>
        <fullName evidence="6">Pirin</fullName>
    </submittedName>
</protein>
<dbReference type="PANTHER" id="PTHR13903">
    <property type="entry name" value="PIRIN-RELATED"/>
    <property type="match status" value="1"/>
</dbReference>
<dbReference type="PANTHER" id="PTHR13903:SF8">
    <property type="entry name" value="PIRIN"/>
    <property type="match status" value="1"/>
</dbReference>
<dbReference type="PIRSF" id="PIRSF006232">
    <property type="entry name" value="Pirin"/>
    <property type="match status" value="1"/>
</dbReference>
<dbReference type="OrthoDB" id="9780903at2"/>
<dbReference type="InterPro" id="IPR003829">
    <property type="entry name" value="Pirin_N_dom"/>
</dbReference>
<accession>A0A0L6CPH8</accession>
<evidence type="ECO:0000259" key="4">
    <source>
        <dbReference type="Pfam" id="PF02678"/>
    </source>
</evidence>